<dbReference type="InterPro" id="IPR021054">
    <property type="entry name" value="Cell_wall_mannoprotein_1"/>
</dbReference>
<sequence>MKFSSALTILAASGAASATILERQVQAIIGVVNGINTEVGSLDTAIKGFSGDPKPLLAASEKALATVTKGVETVNAASSITLTDSVQIQGQVSNLQASLESVVSGLLGKKSDLIAAGQGQAVYKNLQDQLTGAKGLAAAISSKVPPEVKSLADTLSAGIITALQKGIDGFKDAPAGGASTKSPSSAPPAGGAPASSSSSTPPAGGASSSSSSSTPPSTGASADTPASAPSTPSTAGGASSGQSGTSASSSSSSSHGSSGSAEHGSSGTPSSEHGSAAGTGTNPAVSTGTAAPQAAQFTGAAPRVVAGSFAAFVASVVAFAL</sequence>
<evidence type="ECO:0000256" key="2">
    <source>
        <dbReference type="SAM" id="SignalP"/>
    </source>
</evidence>
<evidence type="ECO:0000313" key="4">
    <source>
        <dbReference type="Proteomes" id="UP000433883"/>
    </source>
</evidence>
<evidence type="ECO:0000313" key="3">
    <source>
        <dbReference type="EMBL" id="KAE9963167.1"/>
    </source>
</evidence>
<feature type="compositionally biased region" description="Polar residues" evidence="1">
    <location>
        <begin position="269"/>
        <end position="287"/>
    </location>
</feature>
<comment type="caution">
    <text evidence="3">The sequence shown here is derived from an EMBL/GenBank/DDBJ whole genome shotgun (WGS) entry which is preliminary data.</text>
</comment>
<dbReference type="Pfam" id="PF12296">
    <property type="entry name" value="HsbA"/>
    <property type="match status" value="1"/>
</dbReference>
<feature type="signal peptide" evidence="2">
    <location>
        <begin position="1"/>
        <end position="18"/>
    </location>
</feature>
<organism evidence="3 4">
    <name type="scientific">Venturia inaequalis</name>
    <name type="common">Apple scab fungus</name>
    <dbReference type="NCBI Taxonomy" id="5025"/>
    <lineage>
        <taxon>Eukaryota</taxon>
        <taxon>Fungi</taxon>
        <taxon>Dikarya</taxon>
        <taxon>Ascomycota</taxon>
        <taxon>Pezizomycotina</taxon>
        <taxon>Dothideomycetes</taxon>
        <taxon>Pleosporomycetidae</taxon>
        <taxon>Venturiales</taxon>
        <taxon>Venturiaceae</taxon>
        <taxon>Venturia</taxon>
    </lineage>
</organism>
<feature type="chain" id="PRO_5034566967" description="Cell wall protein" evidence="2">
    <location>
        <begin position="19"/>
        <end position="321"/>
    </location>
</feature>
<name>A0A8H3U4A7_VENIN</name>
<gene>
    <name evidence="3" type="ORF">BLS_009569</name>
</gene>
<dbReference type="Gene3D" id="1.20.1280.140">
    <property type="match status" value="1"/>
</dbReference>
<evidence type="ECO:0000256" key="1">
    <source>
        <dbReference type="SAM" id="MobiDB-lite"/>
    </source>
</evidence>
<dbReference type="AlphaFoldDB" id="A0A8H3U4A7"/>
<evidence type="ECO:0008006" key="5">
    <source>
        <dbReference type="Google" id="ProtNLM"/>
    </source>
</evidence>
<dbReference type="PANTHER" id="PTHR38123:SF6">
    <property type="entry name" value="CELL WALL SERINE-THREONINE-RICH GALACTOMANNOPROTEIN MP1 (AFU_ORTHOLOGUE AFUA_4G03240)"/>
    <property type="match status" value="1"/>
</dbReference>
<proteinExistence type="predicted"/>
<accession>A0A8H3U4A7</accession>
<keyword evidence="2" id="KW-0732">Signal</keyword>
<feature type="region of interest" description="Disordered" evidence="1">
    <location>
        <begin position="173"/>
        <end position="293"/>
    </location>
</feature>
<dbReference type="GO" id="GO:0005576">
    <property type="term" value="C:extracellular region"/>
    <property type="evidence" value="ECO:0007669"/>
    <property type="project" value="TreeGrafter"/>
</dbReference>
<dbReference type="EMBL" id="WNWQ01000888">
    <property type="protein sequence ID" value="KAE9963167.1"/>
    <property type="molecule type" value="Genomic_DNA"/>
</dbReference>
<feature type="compositionally biased region" description="Low complexity" evidence="1">
    <location>
        <begin position="173"/>
        <end position="268"/>
    </location>
</feature>
<protein>
    <recommendedName>
        <fullName evidence="5">Cell wall protein</fullName>
    </recommendedName>
</protein>
<dbReference type="PANTHER" id="PTHR38123">
    <property type="entry name" value="CELL WALL SERINE-THREONINE-RICH GALACTOMANNOPROTEIN MP1 (AFU_ORTHOLOGUE AFUA_4G03240)"/>
    <property type="match status" value="1"/>
</dbReference>
<dbReference type="Proteomes" id="UP000433883">
    <property type="component" value="Unassembled WGS sequence"/>
</dbReference>
<reference evidence="3 4" key="1">
    <citation type="submission" date="2019-11" db="EMBL/GenBank/DDBJ databases">
        <title>Venturia inaequalis Genome Resource.</title>
        <authorList>
            <person name="Lichtner F.J."/>
        </authorList>
    </citation>
    <scope>NUCLEOTIDE SEQUENCE [LARGE SCALE GENOMIC DNA]</scope>
    <source>
        <strain evidence="3">Bline_iso_100314</strain>
    </source>
</reference>